<comment type="caution">
    <text evidence="4">The sequence shown here is derived from an EMBL/GenBank/DDBJ whole genome shotgun (WGS) entry which is preliminary data.</text>
</comment>
<evidence type="ECO:0000313" key="5">
    <source>
        <dbReference type="Proteomes" id="UP001589838"/>
    </source>
</evidence>
<dbReference type="Gene3D" id="1.20.1090.10">
    <property type="entry name" value="Dehydroquinate synthase-like - alpha domain"/>
    <property type="match status" value="1"/>
</dbReference>
<evidence type="ECO:0000313" key="4">
    <source>
        <dbReference type="EMBL" id="MFC0471734.1"/>
    </source>
</evidence>
<dbReference type="SUPFAM" id="SSF56796">
    <property type="entry name" value="Dehydroquinate synthase-like"/>
    <property type="match status" value="1"/>
</dbReference>
<proteinExistence type="predicted"/>
<dbReference type="RefSeq" id="WP_335959608.1">
    <property type="nucleotide sequence ID" value="NZ_JAXBLX010000006.1"/>
</dbReference>
<gene>
    <name evidence="4" type="ORF">ACFFHM_14830</name>
</gene>
<dbReference type="InterPro" id="IPR039697">
    <property type="entry name" value="Alcohol_dehydrogenase_Fe"/>
</dbReference>
<keyword evidence="5" id="KW-1185">Reference proteome</keyword>
<dbReference type="InterPro" id="IPR018211">
    <property type="entry name" value="ADH_Fe_CS"/>
</dbReference>
<sequence>MMNAFEFDLPTKIFSGNGTFRKTGDYIKERITGKRLFIVTDQGLLKIGLVEQLENILAQKGYETSLFANVQPNPRDHDCIEGANQARDFQADGIIALGGGSVIDAAKAIAILQVLEKRPQDYAGRGQVPAAVTPIVAIPTTAGTGAEVTRSSVITDTEKKIKLTIKDVKIAPMIAIVDPELTYNLPPLLTASTGMDALVHAIEAYTCKLSNPIADGLAIEAMKRIYPALRKAVSDGSDKEARYELMIGATIAGMAFSHADVASVHCMAEAIGGLYDTPHGIANSMFLPFVIEYNAEAELTKHAKIARTLNLATETESDKDAAAALVNDMKQLAKDIAIPTFASLPQVNRADFEYLAESSYQNGSTPSNAREITKADYLALFEKACGGQSSM</sequence>
<dbReference type="EMBL" id="JBHLUX010000036">
    <property type="protein sequence ID" value="MFC0471734.1"/>
    <property type="molecule type" value="Genomic_DNA"/>
</dbReference>
<dbReference type="Gene3D" id="3.40.50.1970">
    <property type="match status" value="1"/>
</dbReference>
<evidence type="ECO:0000259" key="3">
    <source>
        <dbReference type="Pfam" id="PF25137"/>
    </source>
</evidence>
<evidence type="ECO:0000256" key="1">
    <source>
        <dbReference type="ARBA" id="ARBA00023002"/>
    </source>
</evidence>
<dbReference type="GO" id="GO:0016491">
    <property type="term" value="F:oxidoreductase activity"/>
    <property type="evidence" value="ECO:0007669"/>
    <property type="project" value="UniProtKB-KW"/>
</dbReference>
<feature type="domain" description="Alcohol dehydrogenase iron-type/glycerol dehydrogenase GldA" evidence="2">
    <location>
        <begin position="10"/>
        <end position="179"/>
    </location>
</feature>
<organism evidence="4 5">
    <name type="scientific">Halalkalibacter kiskunsagensis</name>
    <dbReference type="NCBI Taxonomy" id="1548599"/>
    <lineage>
        <taxon>Bacteria</taxon>
        <taxon>Bacillati</taxon>
        <taxon>Bacillota</taxon>
        <taxon>Bacilli</taxon>
        <taxon>Bacillales</taxon>
        <taxon>Bacillaceae</taxon>
        <taxon>Halalkalibacter</taxon>
    </lineage>
</organism>
<dbReference type="InterPro" id="IPR001670">
    <property type="entry name" value="ADH_Fe/GldA"/>
</dbReference>
<protein>
    <submittedName>
        <fullName evidence="4">Iron-containing alcohol dehydrogenase</fullName>
        <ecNumber evidence="4">1.1.1.-</ecNumber>
    </submittedName>
</protein>
<dbReference type="Pfam" id="PF25137">
    <property type="entry name" value="ADH_Fe_C"/>
    <property type="match status" value="1"/>
</dbReference>
<reference evidence="4 5" key="1">
    <citation type="submission" date="2024-09" db="EMBL/GenBank/DDBJ databases">
        <authorList>
            <person name="Sun Q."/>
            <person name="Mori K."/>
        </authorList>
    </citation>
    <scope>NUCLEOTIDE SEQUENCE [LARGE SCALE GENOMIC DNA]</scope>
    <source>
        <strain evidence="4 5">NCAIM B.02610</strain>
    </source>
</reference>
<dbReference type="Proteomes" id="UP001589838">
    <property type="component" value="Unassembled WGS sequence"/>
</dbReference>
<name>A0ABV6KES2_9BACI</name>
<keyword evidence="1 4" id="KW-0560">Oxidoreductase</keyword>
<dbReference type="Pfam" id="PF00465">
    <property type="entry name" value="Fe-ADH"/>
    <property type="match status" value="1"/>
</dbReference>
<dbReference type="PROSITE" id="PS00913">
    <property type="entry name" value="ADH_IRON_1"/>
    <property type="match status" value="1"/>
</dbReference>
<dbReference type="CDD" id="cd08551">
    <property type="entry name" value="Fe-ADH"/>
    <property type="match status" value="1"/>
</dbReference>
<feature type="domain" description="Fe-containing alcohol dehydrogenase-like C-terminal" evidence="3">
    <location>
        <begin position="190"/>
        <end position="384"/>
    </location>
</feature>
<dbReference type="PANTHER" id="PTHR11496">
    <property type="entry name" value="ALCOHOL DEHYDROGENASE"/>
    <property type="match status" value="1"/>
</dbReference>
<evidence type="ECO:0000259" key="2">
    <source>
        <dbReference type="Pfam" id="PF00465"/>
    </source>
</evidence>
<accession>A0ABV6KES2</accession>
<dbReference type="InterPro" id="IPR056798">
    <property type="entry name" value="ADH_Fe_C"/>
</dbReference>
<dbReference type="EC" id="1.1.1.-" evidence="4"/>
<dbReference type="PANTHER" id="PTHR11496:SF83">
    <property type="entry name" value="HYDROXYACID-OXOACID TRANSHYDROGENASE, MITOCHONDRIAL"/>
    <property type="match status" value="1"/>
</dbReference>